<reference evidence="2 3" key="2">
    <citation type="journal article" date="2017" name="Front. Plant Sci.">
        <title>Gene Classification and Mining of Molecular Markers Useful in Red Clover (Trifolium pratense) Breeding.</title>
        <authorList>
            <person name="Istvanek J."/>
            <person name="Dluhosova J."/>
            <person name="Dluhos P."/>
            <person name="Patkova L."/>
            <person name="Nedelnik J."/>
            <person name="Repkova J."/>
        </authorList>
    </citation>
    <scope>NUCLEOTIDE SEQUENCE [LARGE SCALE GENOMIC DNA]</scope>
    <source>
        <strain evidence="3">cv. Tatra</strain>
        <tissue evidence="2">Young leaves</tissue>
    </source>
</reference>
<dbReference type="PANTHER" id="PTHR34023">
    <property type="entry name" value="RNASE H DOMAIN-CONTAINING PROTEIN"/>
    <property type="match status" value="1"/>
</dbReference>
<dbReference type="PANTHER" id="PTHR34023:SF4">
    <property type="entry name" value="RNASE H TYPE-1 DOMAIN-CONTAINING PROTEIN"/>
    <property type="match status" value="1"/>
</dbReference>
<dbReference type="Gene3D" id="3.30.420.10">
    <property type="entry name" value="Ribonuclease H-like superfamily/Ribonuclease H"/>
    <property type="match status" value="1"/>
</dbReference>
<feature type="domain" description="RNase H type-1" evidence="1">
    <location>
        <begin position="9"/>
        <end position="48"/>
    </location>
</feature>
<evidence type="ECO:0000313" key="2">
    <source>
        <dbReference type="EMBL" id="PNX74306.1"/>
    </source>
</evidence>
<dbReference type="InterPro" id="IPR036397">
    <property type="entry name" value="RNaseH_sf"/>
</dbReference>
<sequence>MVVGKCNVNGRIPTLIRRIRDLMNMNWQVQITHIWREENKSADWLANFSLTLDSFDLHIFETPPRELRSLIFDDISDACMPQNICLMS</sequence>
<dbReference type="GO" id="GO:0004523">
    <property type="term" value="F:RNA-DNA hybrid ribonuclease activity"/>
    <property type="evidence" value="ECO:0007669"/>
    <property type="project" value="InterPro"/>
</dbReference>
<reference evidence="2 3" key="1">
    <citation type="journal article" date="2014" name="Am. J. Bot.">
        <title>Genome assembly and annotation for red clover (Trifolium pratense; Fabaceae).</title>
        <authorList>
            <person name="Istvanek J."/>
            <person name="Jaros M."/>
            <person name="Krenek A."/>
            <person name="Repkova J."/>
        </authorList>
    </citation>
    <scope>NUCLEOTIDE SEQUENCE [LARGE SCALE GENOMIC DNA]</scope>
    <source>
        <strain evidence="3">cv. Tatra</strain>
        <tissue evidence="2">Young leaves</tissue>
    </source>
</reference>
<dbReference type="EMBL" id="ASHM01027317">
    <property type="protein sequence ID" value="PNX74306.1"/>
    <property type="molecule type" value="Genomic_DNA"/>
</dbReference>
<gene>
    <name evidence="2" type="ORF">L195_g030223</name>
</gene>
<dbReference type="GO" id="GO:0003676">
    <property type="term" value="F:nucleic acid binding"/>
    <property type="evidence" value="ECO:0007669"/>
    <property type="project" value="InterPro"/>
</dbReference>
<dbReference type="Pfam" id="PF13456">
    <property type="entry name" value="RVT_3"/>
    <property type="match status" value="1"/>
</dbReference>
<name>A0A2K3L6Z5_TRIPR</name>
<organism evidence="2 3">
    <name type="scientific">Trifolium pratense</name>
    <name type="common">Red clover</name>
    <dbReference type="NCBI Taxonomy" id="57577"/>
    <lineage>
        <taxon>Eukaryota</taxon>
        <taxon>Viridiplantae</taxon>
        <taxon>Streptophyta</taxon>
        <taxon>Embryophyta</taxon>
        <taxon>Tracheophyta</taxon>
        <taxon>Spermatophyta</taxon>
        <taxon>Magnoliopsida</taxon>
        <taxon>eudicotyledons</taxon>
        <taxon>Gunneridae</taxon>
        <taxon>Pentapetalae</taxon>
        <taxon>rosids</taxon>
        <taxon>fabids</taxon>
        <taxon>Fabales</taxon>
        <taxon>Fabaceae</taxon>
        <taxon>Papilionoideae</taxon>
        <taxon>50 kb inversion clade</taxon>
        <taxon>NPAAA clade</taxon>
        <taxon>Hologalegina</taxon>
        <taxon>IRL clade</taxon>
        <taxon>Trifolieae</taxon>
        <taxon>Trifolium</taxon>
    </lineage>
</organism>
<dbReference type="InterPro" id="IPR002156">
    <property type="entry name" value="RNaseH_domain"/>
</dbReference>
<dbReference type="Proteomes" id="UP000236291">
    <property type="component" value="Unassembled WGS sequence"/>
</dbReference>
<accession>A0A2K3L6Z5</accession>
<proteinExistence type="predicted"/>
<evidence type="ECO:0000313" key="3">
    <source>
        <dbReference type="Proteomes" id="UP000236291"/>
    </source>
</evidence>
<comment type="caution">
    <text evidence="2">The sequence shown here is derived from an EMBL/GenBank/DDBJ whole genome shotgun (WGS) entry which is preliminary data.</text>
</comment>
<dbReference type="AlphaFoldDB" id="A0A2K3L6Z5"/>
<evidence type="ECO:0000259" key="1">
    <source>
        <dbReference type="Pfam" id="PF13456"/>
    </source>
</evidence>
<protein>
    <recommendedName>
        <fullName evidence="1">RNase H type-1 domain-containing protein</fullName>
    </recommendedName>
</protein>